<dbReference type="EMBL" id="HG996470">
    <property type="protein sequence ID" value="CAG1840084.1"/>
    <property type="molecule type" value="Genomic_DNA"/>
</dbReference>
<gene>
    <name evidence="8" type="ORF">GSMUA_279900.1</name>
</gene>
<keyword evidence="5" id="KW-0067">ATP-binding</keyword>
<reference evidence="9" key="2">
    <citation type="submission" date="2021-05" db="UniProtKB">
        <authorList>
            <consortium name="EnsemblPlants"/>
        </authorList>
    </citation>
    <scope>IDENTIFICATION</scope>
    <source>
        <strain evidence="9">subsp. malaccensis</strain>
    </source>
</reference>
<keyword evidence="2" id="KW-0808">Transferase</keyword>
<accession>A0A804J9C4</accession>
<evidence type="ECO:0000256" key="6">
    <source>
        <dbReference type="SAM" id="MobiDB-lite"/>
    </source>
</evidence>
<dbReference type="EnsemblPlants" id="Ma05_t27950.1">
    <property type="protein sequence ID" value="Ma05_p27950.1"/>
    <property type="gene ID" value="Ma05_g27950"/>
</dbReference>
<reference evidence="8" key="1">
    <citation type="submission" date="2021-03" db="EMBL/GenBank/DDBJ databases">
        <authorList>
            <consortium name="Genoscope - CEA"/>
            <person name="William W."/>
        </authorList>
    </citation>
    <scope>NUCLEOTIDE SEQUENCE</scope>
    <source>
        <strain evidence="8">Doubled-haploid Pahang</strain>
    </source>
</reference>
<dbReference type="PANTHER" id="PTHR47983">
    <property type="entry name" value="PTO-INTERACTING PROTEIN 1-LIKE"/>
    <property type="match status" value="1"/>
</dbReference>
<organism evidence="9 10">
    <name type="scientific">Musa acuminata subsp. malaccensis</name>
    <name type="common">Wild banana</name>
    <name type="synonym">Musa malaccensis</name>
    <dbReference type="NCBI Taxonomy" id="214687"/>
    <lineage>
        <taxon>Eukaryota</taxon>
        <taxon>Viridiplantae</taxon>
        <taxon>Streptophyta</taxon>
        <taxon>Embryophyta</taxon>
        <taxon>Tracheophyta</taxon>
        <taxon>Spermatophyta</taxon>
        <taxon>Magnoliopsida</taxon>
        <taxon>Liliopsida</taxon>
        <taxon>Zingiberales</taxon>
        <taxon>Musaceae</taxon>
        <taxon>Musa</taxon>
    </lineage>
</organism>
<dbReference type="InterPro" id="IPR001245">
    <property type="entry name" value="Ser-Thr/Tyr_kinase_cat_dom"/>
</dbReference>
<evidence type="ECO:0000313" key="9">
    <source>
        <dbReference type="EnsemblPlants" id="Ma05_p27950.1"/>
    </source>
</evidence>
<dbReference type="AlphaFoldDB" id="A0A804J9C4"/>
<feature type="compositionally biased region" description="Basic and acidic residues" evidence="6">
    <location>
        <begin position="49"/>
        <end position="62"/>
    </location>
</feature>
<dbReference type="PANTHER" id="PTHR47983:SF7">
    <property type="entry name" value="PROTEIN KINASE SUPERFAMILY PROTEIN"/>
    <property type="match status" value="1"/>
</dbReference>
<proteinExistence type="predicted"/>
<evidence type="ECO:0000256" key="4">
    <source>
        <dbReference type="ARBA" id="ARBA00022777"/>
    </source>
</evidence>
<evidence type="ECO:0000256" key="3">
    <source>
        <dbReference type="ARBA" id="ARBA00022741"/>
    </source>
</evidence>
<feature type="region of interest" description="Disordered" evidence="6">
    <location>
        <begin position="14"/>
        <end position="74"/>
    </location>
</feature>
<dbReference type="InterPro" id="IPR011009">
    <property type="entry name" value="Kinase-like_dom_sf"/>
</dbReference>
<dbReference type="PROSITE" id="PS50011">
    <property type="entry name" value="PROTEIN_KINASE_DOM"/>
    <property type="match status" value="1"/>
</dbReference>
<dbReference type="Gene3D" id="3.30.200.20">
    <property type="entry name" value="Phosphorylase Kinase, domain 1"/>
    <property type="match status" value="1"/>
</dbReference>
<dbReference type="Proteomes" id="UP000012960">
    <property type="component" value="Unplaced"/>
</dbReference>
<dbReference type="Gramene" id="Ma05_t27950.1">
    <property type="protein sequence ID" value="Ma05_p27950.1"/>
    <property type="gene ID" value="Ma05_g27950"/>
</dbReference>
<feature type="domain" description="Protein kinase" evidence="7">
    <location>
        <begin position="60"/>
        <end position="338"/>
    </location>
</feature>
<dbReference type="PIRSF" id="PIRSF000654">
    <property type="entry name" value="Integrin-linked_kinase"/>
    <property type="match status" value="1"/>
</dbReference>
<feature type="compositionally biased region" description="Basic residues" evidence="6">
    <location>
        <begin position="26"/>
        <end position="41"/>
    </location>
</feature>
<evidence type="ECO:0000256" key="5">
    <source>
        <dbReference type="ARBA" id="ARBA00022840"/>
    </source>
</evidence>
<keyword evidence="4" id="KW-0418">Kinase</keyword>
<dbReference type="InterPro" id="IPR052101">
    <property type="entry name" value="Plant_StressResp_Kinase"/>
</dbReference>
<protein>
    <submittedName>
        <fullName evidence="8">(wild Malaysian banana) hypothetical protein</fullName>
    </submittedName>
</protein>
<evidence type="ECO:0000256" key="1">
    <source>
        <dbReference type="ARBA" id="ARBA00022553"/>
    </source>
</evidence>
<name>A0A804J9C4_MUSAM</name>
<dbReference type="GO" id="GO:0005524">
    <property type="term" value="F:ATP binding"/>
    <property type="evidence" value="ECO:0007669"/>
    <property type="project" value="UniProtKB-KW"/>
</dbReference>
<keyword evidence="10" id="KW-1185">Reference proteome</keyword>
<dbReference type="SUPFAM" id="SSF56112">
    <property type="entry name" value="Protein kinase-like (PK-like)"/>
    <property type="match status" value="1"/>
</dbReference>
<dbReference type="GO" id="GO:0004672">
    <property type="term" value="F:protein kinase activity"/>
    <property type="evidence" value="ECO:0007669"/>
    <property type="project" value="InterPro"/>
</dbReference>
<evidence type="ECO:0000259" key="7">
    <source>
        <dbReference type="PROSITE" id="PS50011"/>
    </source>
</evidence>
<evidence type="ECO:0000256" key="2">
    <source>
        <dbReference type="ARBA" id="ARBA00022679"/>
    </source>
</evidence>
<dbReference type="OrthoDB" id="4062651at2759"/>
<dbReference type="Gene3D" id="1.10.510.10">
    <property type="entry name" value="Transferase(Phosphotransferase) domain 1"/>
    <property type="match status" value="1"/>
</dbReference>
<sequence>MQYWLCCSCHPNKKEHMMRPTGGQHRGSKYSTSRKKPRKPPPIKVPKFSSEELKPKTDKFDSKSMVGEGSHGKEYSTVLNNGKKVAIRELDVSSEDERNEILTQVSVASNLKHENFVEMLGYCVEQNMLLLAYEDATLGSLQDILHGEKGAESGLLLDWTQRLKIALDAAKGLQYLHKEVQPPIIHCEIRSSNVLLFEGFKAKIANYNLLNQASDVVTRIRSVRASGTSVYHAPEYAMAGQLTEKSDVYSFGVVLLELLTGRKTTETELPKEQQNVVTWATPRLRKDQFRECVDPKLKGKYSIRGAAKLAALAALCVQHDVEFRPYMSNVVKILSSILEDCPPPPPDAPPPPPPNA</sequence>
<dbReference type="FunFam" id="1.10.510.10:FF:000095">
    <property type="entry name" value="protein STRUBBELIG-RECEPTOR FAMILY 8"/>
    <property type="match status" value="1"/>
</dbReference>
<dbReference type="InterPro" id="IPR000719">
    <property type="entry name" value="Prot_kinase_dom"/>
</dbReference>
<keyword evidence="1" id="KW-0597">Phosphoprotein</keyword>
<dbReference type="KEGG" id="mus:103986407"/>
<dbReference type="Pfam" id="PF07714">
    <property type="entry name" value="PK_Tyr_Ser-Thr"/>
    <property type="match status" value="1"/>
</dbReference>
<evidence type="ECO:0000313" key="10">
    <source>
        <dbReference type="Proteomes" id="UP000012960"/>
    </source>
</evidence>
<keyword evidence="3" id="KW-0547">Nucleotide-binding</keyword>
<evidence type="ECO:0000313" key="8">
    <source>
        <dbReference type="EMBL" id="CAG1840084.1"/>
    </source>
</evidence>